<protein>
    <recommendedName>
        <fullName evidence="3">Anti-sigma factor</fullName>
    </recommendedName>
</protein>
<dbReference type="Gene3D" id="1.10.10.1320">
    <property type="entry name" value="Anti-sigma factor, zinc-finger domain"/>
    <property type="match status" value="1"/>
</dbReference>
<evidence type="ECO:0000313" key="2">
    <source>
        <dbReference type="Proteomes" id="UP000191988"/>
    </source>
</evidence>
<dbReference type="InterPro" id="IPR041916">
    <property type="entry name" value="Anti_sigma_zinc_sf"/>
</dbReference>
<proteinExistence type="predicted"/>
<dbReference type="RefSeq" id="WP_046801060.1">
    <property type="nucleotide sequence ID" value="NZ_LT009724.1"/>
</dbReference>
<organism evidence="1 2">
    <name type="scientific">Agrobacterium tomkonis CFBP 6623</name>
    <dbReference type="NCBI Taxonomy" id="1183432"/>
    <lineage>
        <taxon>Bacteria</taxon>
        <taxon>Pseudomonadati</taxon>
        <taxon>Pseudomonadota</taxon>
        <taxon>Alphaproteobacteria</taxon>
        <taxon>Hyphomicrobiales</taxon>
        <taxon>Rhizobiaceae</taxon>
        <taxon>Rhizobium/Agrobacterium group</taxon>
        <taxon>Agrobacterium</taxon>
        <taxon>Agrobacterium tumefaciens complex</taxon>
    </lineage>
</organism>
<reference evidence="2" key="1">
    <citation type="submission" date="2016-01" db="EMBL/GenBank/DDBJ databases">
        <authorList>
            <person name="Regsiter A."/>
            <person name="william w."/>
        </authorList>
    </citation>
    <scope>NUCLEOTIDE SEQUENCE [LARGE SCALE GENOMIC DNA]</scope>
    <source>
        <strain evidence="2">CFBP 6623</strain>
    </source>
</reference>
<evidence type="ECO:0000313" key="1">
    <source>
        <dbReference type="EMBL" id="CUX56403.1"/>
    </source>
</evidence>
<dbReference type="EMBL" id="FBWK01000050">
    <property type="protein sequence ID" value="CUX56403.1"/>
    <property type="molecule type" value="Genomic_DNA"/>
</dbReference>
<accession>A0A1S7RRF5</accession>
<keyword evidence="2" id="KW-1185">Reference proteome</keyword>
<name>A0A1S7RRF5_9HYPH</name>
<dbReference type="AlphaFoldDB" id="A0A1S7RRF5"/>
<dbReference type="STRING" id="1183432.AGR3A_Lc140263"/>
<gene>
    <name evidence="1" type="ORF">AGR3A_Lc140263</name>
</gene>
<sequence>MSMEHFDDETLMAFADGELDEATSLRLETALETDDALVERLAVFLDTRTALASTLKPLIDEPVPDALAASVRRMVEDAEANSSDTEGAKVIAFRGREKPEISRFRQRWLMPVAASVLAVITGVGGFVAGRSGLESGTSVKGALSAALDRQPSGSDIAVGQSEVLRIVASFVDGRGALCREYELKRQEENTLAVACRSDGTWVTRLALSSPRADGYVPASSQETIDTYLTSIEAGGPLSAAEEQRVLSKAE</sequence>
<evidence type="ECO:0008006" key="3">
    <source>
        <dbReference type="Google" id="ProtNLM"/>
    </source>
</evidence>
<dbReference type="Proteomes" id="UP000191988">
    <property type="component" value="Unassembled WGS sequence"/>
</dbReference>